<dbReference type="Gene3D" id="3.40.710.10">
    <property type="entry name" value="DD-peptidase/beta-lactamase superfamily"/>
    <property type="match status" value="1"/>
</dbReference>
<evidence type="ECO:0000256" key="2">
    <source>
        <dbReference type="SAM" id="SignalP"/>
    </source>
</evidence>
<dbReference type="InterPro" id="IPR012338">
    <property type="entry name" value="Beta-lactam/transpept-like"/>
</dbReference>
<evidence type="ECO:0000259" key="3">
    <source>
        <dbReference type="Pfam" id="PF13354"/>
    </source>
</evidence>
<feature type="chain" id="PRO_5045330316" evidence="2">
    <location>
        <begin position="43"/>
        <end position="385"/>
    </location>
</feature>
<dbReference type="PANTHER" id="PTHR35333:SF4">
    <property type="entry name" value="SLR0121 PROTEIN"/>
    <property type="match status" value="1"/>
</dbReference>
<reference evidence="4 5" key="1">
    <citation type="submission" date="2023-05" db="EMBL/GenBank/DDBJ databases">
        <title>Gordonibacter KGMB12511T sp. nov., isolated from faeces of healthy Korean.</title>
        <authorList>
            <person name="Kim H.S."/>
            <person name="Kim J.-S."/>
            <person name="Suh M.K."/>
            <person name="Eom M.K."/>
            <person name="Do H.E."/>
            <person name="Lee J.-S."/>
        </authorList>
    </citation>
    <scope>NUCLEOTIDE SEQUENCE [LARGE SCALE GENOMIC DNA]</scope>
    <source>
        <strain evidence="4 5">KGMB12511</strain>
    </source>
</reference>
<keyword evidence="2" id="KW-0732">Signal</keyword>
<evidence type="ECO:0000256" key="1">
    <source>
        <dbReference type="SAM" id="MobiDB-lite"/>
    </source>
</evidence>
<dbReference type="RefSeq" id="WP_283831816.1">
    <property type="nucleotide sequence ID" value="NZ_JASJEU010000013.1"/>
</dbReference>
<proteinExistence type="predicted"/>
<dbReference type="PANTHER" id="PTHR35333">
    <property type="entry name" value="BETA-LACTAMASE"/>
    <property type="match status" value="1"/>
</dbReference>
<keyword evidence="5" id="KW-1185">Reference proteome</keyword>
<sequence length="385" mass="41404">MEQDARTTVRRLKRKLRHLPTWAKVSALCVCCLAAFAGAAWALTVNAVNPEVPEVPLESLGGPTDAEAAPLSSANTASAEGGEIAPAETSTLQKVEVARSAFDTIPNTTNISLFDATGARRAIDPAEAHDAVAALAAFREAGNDVGFVVYDFATERGLAYNADVSCFSASTIKAPFVTYVAQNVVDAGRASLDDVVYEDVIMDGTGVMATDDEDTYDVRAVMYNTIVHSDNTGYALLRDEYGEGFEAWAGAAGVDASQWVGEWYPNYTPRDLAKLWLVVGEYLRGGQGCSGLCEDMLSQTSTSFIRKALGDKHAVLAKAGYEIDTPWYDMGSLNDAGIVRTETGDYLVAIMSNADYDDEFFTDNEHLIVDLVKGLDQARERLLVG</sequence>
<protein>
    <submittedName>
        <fullName evidence="4">Serine hydrolase</fullName>
    </submittedName>
</protein>
<name>A0ABT7DLQ7_9ACTN</name>
<evidence type="ECO:0000313" key="4">
    <source>
        <dbReference type="EMBL" id="MDJ1650464.1"/>
    </source>
</evidence>
<comment type="caution">
    <text evidence="4">The sequence shown here is derived from an EMBL/GenBank/DDBJ whole genome shotgun (WGS) entry which is preliminary data.</text>
</comment>
<evidence type="ECO:0000313" key="5">
    <source>
        <dbReference type="Proteomes" id="UP001232750"/>
    </source>
</evidence>
<organism evidence="4 5">
    <name type="scientific">Gordonibacter faecis</name>
    <dbReference type="NCBI Taxonomy" id="3047475"/>
    <lineage>
        <taxon>Bacteria</taxon>
        <taxon>Bacillati</taxon>
        <taxon>Actinomycetota</taxon>
        <taxon>Coriobacteriia</taxon>
        <taxon>Eggerthellales</taxon>
        <taxon>Eggerthellaceae</taxon>
        <taxon>Gordonibacter</taxon>
    </lineage>
</organism>
<dbReference type="GO" id="GO:0016787">
    <property type="term" value="F:hydrolase activity"/>
    <property type="evidence" value="ECO:0007669"/>
    <property type="project" value="UniProtKB-KW"/>
</dbReference>
<accession>A0ABT7DLQ7</accession>
<dbReference type="InterPro" id="IPR000871">
    <property type="entry name" value="Beta-lactam_class-A"/>
</dbReference>
<dbReference type="Pfam" id="PF13354">
    <property type="entry name" value="Beta-lactamase2"/>
    <property type="match status" value="1"/>
</dbReference>
<dbReference type="EMBL" id="JASJEU010000013">
    <property type="protein sequence ID" value="MDJ1650464.1"/>
    <property type="molecule type" value="Genomic_DNA"/>
</dbReference>
<dbReference type="Proteomes" id="UP001232750">
    <property type="component" value="Unassembled WGS sequence"/>
</dbReference>
<feature type="domain" description="Beta-lactamase class A catalytic" evidence="3">
    <location>
        <begin position="146"/>
        <end position="351"/>
    </location>
</feature>
<dbReference type="InterPro" id="IPR045155">
    <property type="entry name" value="Beta-lactam_cat"/>
</dbReference>
<dbReference type="SUPFAM" id="SSF56601">
    <property type="entry name" value="beta-lactamase/transpeptidase-like"/>
    <property type="match status" value="1"/>
</dbReference>
<feature type="signal peptide" evidence="2">
    <location>
        <begin position="1"/>
        <end position="42"/>
    </location>
</feature>
<keyword evidence="4" id="KW-0378">Hydrolase</keyword>
<feature type="region of interest" description="Disordered" evidence="1">
    <location>
        <begin position="56"/>
        <end position="85"/>
    </location>
</feature>
<gene>
    <name evidence="4" type="ORF">QNJ86_06605</name>
</gene>